<accession>A0A098BMI2</accession>
<gene>
    <name evidence="1" type="ORF">RHRU231_450093</name>
</gene>
<organism evidence="1 2">
    <name type="scientific">Rhodococcus ruber</name>
    <dbReference type="NCBI Taxonomy" id="1830"/>
    <lineage>
        <taxon>Bacteria</taxon>
        <taxon>Bacillati</taxon>
        <taxon>Actinomycetota</taxon>
        <taxon>Actinomycetes</taxon>
        <taxon>Mycobacteriales</taxon>
        <taxon>Nocardiaceae</taxon>
        <taxon>Rhodococcus</taxon>
    </lineage>
</organism>
<proteinExistence type="predicted"/>
<name>A0A098BMI2_9NOCA</name>
<sequence>MFECRGGAPGWRAAPVLFVVRRLLALVVARRVVSGVGNSSFPGVRFGGVWLCATEYE</sequence>
<dbReference type="Proteomes" id="UP000042997">
    <property type="component" value="Unassembled WGS sequence"/>
</dbReference>
<protein>
    <submittedName>
        <fullName evidence="1">Uncharacterized protein</fullName>
    </submittedName>
</protein>
<reference evidence="1 2" key="1">
    <citation type="journal article" date="2014" name="Genome Announc.">
        <title>Draft Genome Sequence of Propane- and Butane-Oxidizing Actinobacterium Rhodococcus ruber IEGM 231.</title>
        <authorList>
            <person name="Ivshina I.B."/>
            <person name="Kuyukina M.S."/>
            <person name="Krivoruchko A.V."/>
            <person name="Barbe V."/>
            <person name="Fischer C."/>
        </authorList>
    </citation>
    <scope>NUCLEOTIDE SEQUENCE [LARGE SCALE GENOMIC DNA]</scope>
</reference>
<dbReference type="EMBL" id="CCSD01000056">
    <property type="protein sequence ID" value="CDZ88926.1"/>
    <property type="molecule type" value="Genomic_DNA"/>
</dbReference>
<evidence type="ECO:0000313" key="2">
    <source>
        <dbReference type="Proteomes" id="UP000042997"/>
    </source>
</evidence>
<evidence type="ECO:0000313" key="1">
    <source>
        <dbReference type="EMBL" id="CDZ88926.1"/>
    </source>
</evidence>
<dbReference type="AlphaFoldDB" id="A0A098BMI2"/>